<gene>
    <name evidence="2" type="ORF">SDC9_204614</name>
</gene>
<evidence type="ECO:0000256" key="1">
    <source>
        <dbReference type="SAM" id="MobiDB-lite"/>
    </source>
</evidence>
<dbReference type="AlphaFoldDB" id="A0A645J021"/>
<proteinExistence type="predicted"/>
<feature type="compositionally biased region" description="Basic and acidic residues" evidence="1">
    <location>
        <begin position="56"/>
        <end position="67"/>
    </location>
</feature>
<reference evidence="2" key="1">
    <citation type="submission" date="2019-08" db="EMBL/GenBank/DDBJ databases">
        <authorList>
            <person name="Kucharzyk K."/>
            <person name="Murdoch R.W."/>
            <person name="Higgins S."/>
            <person name="Loffler F."/>
        </authorList>
    </citation>
    <scope>NUCLEOTIDE SEQUENCE</scope>
</reference>
<accession>A0A645J021</accession>
<sequence length="89" mass="9522">MVVQRIDCATQCVQPAAHAIEHAAAFFGQAHPAGRARQQAHPQALLQRTHRLRQGRGGEAHLGRRAAEAGVAGDAFEGGQRGQERGVYC</sequence>
<organism evidence="2">
    <name type="scientific">bioreactor metagenome</name>
    <dbReference type="NCBI Taxonomy" id="1076179"/>
    <lineage>
        <taxon>unclassified sequences</taxon>
        <taxon>metagenomes</taxon>
        <taxon>ecological metagenomes</taxon>
    </lineage>
</organism>
<dbReference type="EMBL" id="VSSQ01127842">
    <property type="protein sequence ID" value="MPN56921.1"/>
    <property type="molecule type" value="Genomic_DNA"/>
</dbReference>
<comment type="caution">
    <text evidence="2">The sequence shown here is derived from an EMBL/GenBank/DDBJ whole genome shotgun (WGS) entry which is preliminary data.</text>
</comment>
<feature type="region of interest" description="Disordered" evidence="1">
    <location>
        <begin position="56"/>
        <end position="89"/>
    </location>
</feature>
<protein>
    <submittedName>
        <fullName evidence="2">Uncharacterized protein</fullName>
    </submittedName>
</protein>
<name>A0A645J021_9ZZZZ</name>
<evidence type="ECO:0000313" key="2">
    <source>
        <dbReference type="EMBL" id="MPN56921.1"/>
    </source>
</evidence>